<dbReference type="EMBL" id="UZAN01047934">
    <property type="protein sequence ID" value="VDP85939.1"/>
    <property type="molecule type" value="Genomic_DNA"/>
</dbReference>
<dbReference type="InterPro" id="IPR000980">
    <property type="entry name" value="SH2"/>
</dbReference>
<feature type="region of interest" description="Disordered" evidence="5">
    <location>
        <begin position="284"/>
        <end position="335"/>
    </location>
</feature>
<dbReference type="Gene3D" id="3.30.505.10">
    <property type="entry name" value="SH2 domain"/>
    <property type="match status" value="1"/>
</dbReference>
<feature type="region of interest" description="Disordered" evidence="5">
    <location>
        <begin position="221"/>
        <end position="250"/>
    </location>
</feature>
<comment type="similarity">
    <text evidence="1">Belongs to the SH2B adapter family.</text>
</comment>
<evidence type="ECO:0000313" key="8">
    <source>
        <dbReference type="Proteomes" id="UP000272942"/>
    </source>
</evidence>
<evidence type="ECO:0000313" key="9">
    <source>
        <dbReference type="WBParaSite" id="ECPE_0000980101-mRNA-1"/>
    </source>
</evidence>
<dbReference type="Proteomes" id="UP000272942">
    <property type="component" value="Unassembled WGS sequence"/>
</dbReference>
<evidence type="ECO:0000256" key="3">
    <source>
        <dbReference type="ARBA" id="ARBA00022999"/>
    </source>
</evidence>
<dbReference type="PANTHER" id="PTHR10872:SF2">
    <property type="entry name" value="LNK, ISOFORM D"/>
    <property type="match status" value="1"/>
</dbReference>
<dbReference type="PANTHER" id="PTHR10872">
    <property type="entry name" value="SH2B ADAPTER PROTEIN"/>
    <property type="match status" value="1"/>
</dbReference>
<dbReference type="GO" id="GO:0005068">
    <property type="term" value="F:transmembrane receptor protein tyrosine kinase adaptor activity"/>
    <property type="evidence" value="ECO:0007669"/>
    <property type="project" value="TreeGrafter"/>
</dbReference>
<accession>A0A183AS35</accession>
<dbReference type="WBParaSite" id="ECPE_0000980101-mRNA-1">
    <property type="protein sequence ID" value="ECPE_0000980101-mRNA-1"/>
    <property type="gene ID" value="ECPE_0000980101"/>
</dbReference>
<protein>
    <submittedName>
        <fullName evidence="9">SH2 domain-containing protein</fullName>
    </submittedName>
</protein>
<dbReference type="GO" id="GO:0035556">
    <property type="term" value="P:intracellular signal transduction"/>
    <property type="evidence" value="ECO:0007669"/>
    <property type="project" value="TreeGrafter"/>
</dbReference>
<organism evidence="9">
    <name type="scientific">Echinostoma caproni</name>
    <dbReference type="NCBI Taxonomy" id="27848"/>
    <lineage>
        <taxon>Eukaryota</taxon>
        <taxon>Metazoa</taxon>
        <taxon>Spiralia</taxon>
        <taxon>Lophotrochozoa</taxon>
        <taxon>Platyhelminthes</taxon>
        <taxon>Trematoda</taxon>
        <taxon>Digenea</taxon>
        <taxon>Plagiorchiida</taxon>
        <taxon>Echinostomata</taxon>
        <taxon>Echinostomatoidea</taxon>
        <taxon>Echinostomatidae</taxon>
        <taxon>Echinostoma</taxon>
    </lineage>
</organism>
<dbReference type="PROSITE" id="PS50001">
    <property type="entry name" value="SH2"/>
    <property type="match status" value="1"/>
</dbReference>
<dbReference type="Pfam" id="PF00017">
    <property type="entry name" value="SH2"/>
    <property type="match status" value="1"/>
</dbReference>
<evidence type="ECO:0000256" key="5">
    <source>
        <dbReference type="SAM" id="MobiDB-lite"/>
    </source>
</evidence>
<proteinExistence type="inferred from homology"/>
<reference evidence="7 8" key="2">
    <citation type="submission" date="2018-11" db="EMBL/GenBank/DDBJ databases">
        <authorList>
            <consortium name="Pathogen Informatics"/>
        </authorList>
    </citation>
    <scope>NUCLEOTIDE SEQUENCE [LARGE SCALE GENOMIC DNA]</scope>
    <source>
        <strain evidence="7 8">Egypt</strain>
    </source>
</reference>
<evidence type="ECO:0000256" key="4">
    <source>
        <dbReference type="PROSITE-ProRule" id="PRU00191"/>
    </source>
</evidence>
<evidence type="ECO:0000256" key="2">
    <source>
        <dbReference type="ARBA" id="ARBA00022553"/>
    </source>
</evidence>
<sequence>MGAYPYLRKPAYFVAHSVSWSLEPRYGIFCSLIVDLRSIDPDELTDPMDHVLLVKTELGDPKFFQAPSANDQSLWISAIRRGLPPLRLRPCLSNTRCHCLVTAAGNSVPAVGDDPTSKTSLGTPHSDAGSTRFEPPAESIEKSLSSNTRHPGLSAKSVTGIQPHQSSPVTTDVSFPTRTATTETNVTTALPLSPTASRARVPPGSVNLDLRDRWASPLQHNHVEHGSCNPRTKTNQPSTPSATSTPTGLGPKQFASVVVCPTPSRPVATTLSFNRPPSLTTNSNFSLIPANNETIGTPNRSGVGNRTMSSGTSPTATNSSSTIAALSESASGGGSGLNSATTILHSAFSPAEDLIGQRLSAYPWYHGTLSRLRAATFVLGQVSNDDPNSLTDRSDAAALSGVGSHAPAGSAFSSPLDQLPDIQSSLSVSDGVFLVRQSETKQGEFVLTFSCHGKAKHLRMTLTPDGHCRVQHLPFDSIVEMLEHFRQEPIPLEQTSTAGPLDASIPLDNRAVTSTPPAPVTLSAYVVNTQLTGSLTRLVLCRGSIRASVTTVGRAAAAAIATVAGGSRAVQNQYIIM</sequence>
<gene>
    <name evidence="7" type="ORF">ECPE_LOCUS9770</name>
</gene>
<dbReference type="SMART" id="SM00252">
    <property type="entry name" value="SH2"/>
    <property type="match status" value="1"/>
</dbReference>
<keyword evidence="2" id="KW-0597">Phosphoprotein</keyword>
<dbReference type="Gene3D" id="2.30.29.30">
    <property type="entry name" value="Pleckstrin-homology domain (PH domain)/Phosphotyrosine-binding domain (PTB)"/>
    <property type="match status" value="1"/>
</dbReference>
<dbReference type="SUPFAM" id="SSF55550">
    <property type="entry name" value="SH2 domain"/>
    <property type="match status" value="1"/>
</dbReference>
<dbReference type="AlphaFoldDB" id="A0A183AS35"/>
<dbReference type="GO" id="GO:0005886">
    <property type="term" value="C:plasma membrane"/>
    <property type="evidence" value="ECO:0007669"/>
    <property type="project" value="TreeGrafter"/>
</dbReference>
<feature type="compositionally biased region" description="Polar residues" evidence="5">
    <location>
        <begin position="156"/>
        <end position="175"/>
    </location>
</feature>
<keyword evidence="3 4" id="KW-0727">SH2 domain</keyword>
<feature type="compositionally biased region" description="Low complexity" evidence="5">
    <location>
        <begin position="237"/>
        <end position="247"/>
    </location>
</feature>
<dbReference type="InterPro" id="IPR030523">
    <property type="entry name" value="SH2B"/>
</dbReference>
<name>A0A183AS35_9TREM</name>
<keyword evidence="8" id="KW-1185">Reference proteome</keyword>
<evidence type="ECO:0000313" key="7">
    <source>
        <dbReference type="EMBL" id="VDP85939.1"/>
    </source>
</evidence>
<feature type="compositionally biased region" description="Polar residues" evidence="5">
    <location>
        <begin position="284"/>
        <end position="323"/>
    </location>
</feature>
<dbReference type="PRINTS" id="PR00401">
    <property type="entry name" value="SH2DOMAIN"/>
</dbReference>
<dbReference type="InterPro" id="IPR011993">
    <property type="entry name" value="PH-like_dom_sf"/>
</dbReference>
<evidence type="ECO:0000256" key="1">
    <source>
        <dbReference type="ARBA" id="ARBA00010220"/>
    </source>
</evidence>
<feature type="region of interest" description="Disordered" evidence="5">
    <location>
        <begin position="108"/>
        <end position="175"/>
    </location>
</feature>
<dbReference type="OrthoDB" id="10047184at2759"/>
<reference evidence="9" key="1">
    <citation type="submission" date="2016-06" db="UniProtKB">
        <authorList>
            <consortium name="WormBaseParasite"/>
        </authorList>
    </citation>
    <scope>IDENTIFICATION</scope>
</reference>
<evidence type="ECO:0000259" key="6">
    <source>
        <dbReference type="PROSITE" id="PS50001"/>
    </source>
</evidence>
<dbReference type="InterPro" id="IPR036860">
    <property type="entry name" value="SH2_dom_sf"/>
</dbReference>
<feature type="domain" description="SH2" evidence="6">
    <location>
        <begin position="364"/>
        <end position="501"/>
    </location>
</feature>